<name>A0A4Y7TKB7_COPMI</name>
<dbReference type="AlphaFoldDB" id="A0A4Y7TKB7"/>
<evidence type="ECO:0000313" key="1">
    <source>
        <dbReference type="EMBL" id="TEB34616.1"/>
    </source>
</evidence>
<comment type="caution">
    <text evidence="1">The sequence shown here is derived from an EMBL/GenBank/DDBJ whole genome shotgun (WGS) entry which is preliminary data.</text>
</comment>
<proteinExistence type="predicted"/>
<gene>
    <name evidence="1" type="ORF">FA13DRAFT_1729263</name>
</gene>
<sequence length="59" mass="6884">MEYTQGRVIRWNRKALDNSRSRGEHRTPGLMKALNSWPSPLITLVVESRKGEIVDWVFT</sequence>
<reference evidence="1 2" key="1">
    <citation type="journal article" date="2019" name="Nat. Ecol. Evol.">
        <title>Megaphylogeny resolves global patterns of mushroom evolution.</title>
        <authorList>
            <person name="Varga T."/>
            <person name="Krizsan K."/>
            <person name="Foldi C."/>
            <person name="Dima B."/>
            <person name="Sanchez-Garcia M."/>
            <person name="Sanchez-Ramirez S."/>
            <person name="Szollosi G.J."/>
            <person name="Szarkandi J.G."/>
            <person name="Papp V."/>
            <person name="Albert L."/>
            <person name="Andreopoulos W."/>
            <person name="Angelini C."/>
            <person name="Antonin V."/>
            <person name="Barry K.W."/>
            <person name="Bougher N.L."/>
            <person name="Buchanan P."/>
            <person name="Buyck B."/>
            <person name="Bense V."/>
            <person name="Catcheside P."/>
            <person name="Chovatia M."/>
            <person name="Cooper J."/>
            <person name="Damon W."/>
            <person name="Desjardin D."/>
            <person name="Finy P."/>
            <person name="Geml J."/>
            <person name="Haridas S."/>
            <person name="Hughes K."/>
            <person name="Justo A."/>
            <person name="Karasinski D."/>
            <person name="Kautmanova I."/>
            <person name="Kiss B."/>
            <person name="Kocsube S."/>
            <person name="Kotiranta H."/>
            <person name="LaButti K.M."/>
            <person name="Lechner B.E."/>
            <person name="Liimatainen K."/>
            <person name="Lipzen A."/>
            <person name="Lukacs Z."/>
            <person name="Mihaltcheva S."/>
            <person name="Morgado L.N."/>
            <person name="Niskanen T."/>
            <person name="Noordeloos M.E."/>
            <person name="Ohm R.A."/>
            <person name="Ortiz-Santana B."/>
            <person name="Ovrebo C."/>
            <person name="Racz N."/>
            <person name="Riley R."/>
            <person name="Savchenko A."/>
            <person name="Shiryaev A."/>
            <person name="Soop K."/>
            <person name="Spirin V."/>
            <person name="Szebenyi C."/>
            <person name="Tomsovsky M."/>
            <person name="Tulloss R.E."/>
            <person name="Uehling J."/>
            <person name="Grigoriev I.V."/>
            <person name="Vagvolgyi C."/>
            <person name="Papp T."/>
            <person name="Martin F.M."/>
            <person name="Miettinen O."/>
            <person name="Hibbett D.S."/>
            <person name="Nagy L.G."/>
        </authorList>
    </citation>
    <scope>NUCLEOTIDE SEQUENCE [LARGE SCALE GENOMIC DNA]</scope>
    <source>
        <strain evidence="1 2">FP101781</strain>
    </source>
</reference>
<evidence type="ECO:0000313" key="2">
    <source>
        <dbReference type="Proteomes" id="UP000298030"/>
    </source>
</evidence>
<organism evidence="1 2">
    <name type="scientific">Coprinellus micaceus</name>
    <name type="common">Glistening ink-cap mushroom</name>
    <name type="synonym">Coprinus micaceus</name>
    <dbReference type="NCBI Taxonomy" id="71717"/>
    <lineage>
        <taxon>Eukaryota</taxon>
        <taxon>Fungi</taxon>
        <taxon>Dikarya</taxon>
        <taxon>Basidiomycota</taxon>
        <taxon>Agaricomycotina</taxon>
        <taxon>Agaricomycetes</taxon>
        <taxon>Agaricomycetidae</taxon>
        <taxon>Agaricales</taxon>
        <taxon>Agaricineae</taxon>
        <taxon>Psathyrellaceae</taxon>
        <taxon>Coprinellus</taxon>
    </lineage>
</organism>
<keyword evidence="2" id="KW-1185">Reference proteome</keyword>
<accession>A0A4Y7TKB7</accession>
<protein>
    <submittedName>
        <fullName evidence="1">Uncharacterized protein</fullName>
    </submittedName>
</protein>
<dbReference type="EMBL" id="QPFP01000009">
    <property type="protein sequence ID" value="TEB34616.1"/>
    <property type="molecule type" value="Genomic_DNA"/>
</dbReference>
<dbReference type="Proteomes" id="UP000298030">
    <property type="component" value="Unassembled WGS sequence"/>
</dbReference>